<protein>
    <submittedName>
        <fullName evidence="1">Uncharacterized protein</fullName>
    </submittedName>
</protein>
<dbReference type="InterPro" id="IPR003329">
    <property type="entry name" value="Cytidylyl_trans"/>
</dbReference>
<proteinExistence type="predicted"/>
<gene>
    <name evidence="1" type="ORF">METZ01_LOCUS356043</name>
</gene>
<dbReference type="Gene3D" id="3.90.550.10">
    <property type="entry name" value="Spore Coat Polysaccharide Biosynthesis Protein SpsA, Chain A"/>
    <property type="match status" value="1"/>
</dbReference>
<dbReference type="InterPro" id="IPR029044">
    <property type="entry name" value="Nucleotide-diphossugar_trans"/>
</dbReference>
<dbReference type="GO" id="GO:0008781">
    <property type="term" value="F:N-acylneuraminate cytidylyltransferase activity"/>
    <property type="evidence" value="ECO:0007669"/>
    <property type="project" value="TreeGrafter"/>
</dbReference>
<reference evidence="1" key="1">
    <citation type="submission" date="2018-05" db="EMBL/GenBank/DDBJ databases">
        <authorList>
            <person name="Lanie J.A."/>
            <person name="Ng W.-L."/>
            <person name="Kazmierczak K.M."/>
            <person name="Andrzejewski T.M."/>
            <person name="Davidsen T.M."/>
            <person name="Wayne K.J."/>
            <person name="Tettelin H."/>
            <person name="Glass J.I."/>
            <person name="Rusch D."/>
            <person name="Podicherti R."/>
            <person name="Tsui H.-C.T."/>
            <person name="Winkler M.E."/>
        </authorList>
    </citation>
    <scope>NUCLEOTIDE SEQUENCE</scope>
</reference>
<accession>A0A382RZS4</accession>
<dbReference type="PANTHER" id="PTHR21485:SF6">
    <property type="entry name" value="N-ACYLNEURAMINATE CYTIDYLYLTRANSFERASE-RELATED"/>
    <property type="match status" value="1"/>
</dbReference>
<dbReference type="AlphaFoldDB" id="A0A382RZS4"/>
<dbReference type="Pfam" id="PF02348">
    <property type="entry name" value="CTP_transf_3"/>
    <property type="match status" value="1"/>
</dbReference>
<organism evidence="1">
    <name type="scientific">marine metagenome</name>
    <dbReference type="NCBI Taxonomy" id="408172"/>
    <lineage>
        <taxon>unclassified sequences</taxon>
        <taxon>metagenomes</taxon>
        <taxon>ecological metagenomes</taxon>
    </lineage>
</organism>
<sequence>MFRVILETLKNSQYIDKIILNTPSQKIIDESSDLDLKIHKRPKWLDEINTNEANAIIDYDLSKSSFEYYIQTHSTNPLLSIQTVDNSIEVFFNNLDKYDSLFSVTPFKKRFYKSDLSSINHNHNSLKPTQEIESVLMENSCIYIF</sequence>
<evidence type="ECO:0000313" key="1">
    <source>
        <dbReference type="EMBL" id="SVD03189.1"/>
    </source>
</evidence>
<dbReference type="PANTHER" id="PTHR21485">
    <property type="entry name" value="HAD SUPERFAMILY MEMBERS CMAS AND KDSC"/>
    <property type="match status" value="1"/>
</dbReference>
<dbReference type="InterPro" id="IPR050793">
    <property type="entry name" value="CMP-NeuNAc_synthase"/>
</dbReference>
<dbReference type="EMBL" id="UINC01125394">
    <property type="protein sequence ID" value="SVD03189.1"/>
    <property type="molecule type" value="Genomic_DNA"/>
</dbReference>
<feature type="non-terminal residue" evidence="1">
    <location>
        <position position="145"/>
    </location>
</feature>
<dbReference type="SUPFAM" id="SSF53448">
    <property type="entry name" value="Nucleotide-diphospho-sugar transferases"/>
    <property type="match status" value="1"/>
</dbReference>
<name>A0A382RZS4_9ZZZZ</name>